<gene>
    <name evidence="5" type="ordered locus">Cwoe_4666</name>
</gene>
<dbReference type="EC" id="2.3.2.2" evidence="5"/>
<dbReference type="Proteomes" id="UP000008229">
    <property type="component" value="Chromosome"/>
</dbReference>
<dbReference type="GO" id="GO:0103068">
    <property type="term" value="F:leukotriene C4 gamma-glutamyl transferase activity"/>
    <property type="evidence" value="ECO:0007669"/>
    <property type="project" value="UniProtKB-EC"/>
</dbReference>
<evidence type="ECO:0000256" key="4">
    <source>
        <dbReference type="ARBA" id="ARBA00023145"/>
    </source>
</evidence>
<keyword evidence="2 5" id="KW-0808">Transferase</keyword>
<name>D3F9Y4_CONWI</name>
<dbReference type="Pfam" id="PF01019">
    <property type="entry name" value="G_glu_transpept"/>
    <property type="match status" value="2"/>
</dbReference>
<accession>D3F9Y4</accession>
<keyword evidence="4" id="KW-0865">Zymogen</keyword>
<evidence type="ECO:0000256" key="3">
    <source>
        <dbReference type="ARBA" id="ARBA00022801"/>
    </source>
</evidence>
<protein>
    <submittedName>
        <fullName evidence="5">Gamma-glutamyltransferase</fullName>
        <ecNumber evidence="5">2.3.2.2</ecNumber>
    </submittedName>
</protein>
<dbReference type="MEROPS" id="T03.013"/>
<dbReference type="eggNOG" id="COG0405">
    <property type="taxonomic scope" value="Bacteria"/>
</dbReference>
<dbReference type="RefSeq" id="WP_012936130.1">
    <property type="nucleotide sequence ID" value="NC_013739.1"/>
</dbReference>
<reference evidence="6" key="2">
    <citation type="submission" date="2010-01" db="EMBL/GenBank/DDBJ databases">
        <title>The complete genome of Conexibacter woesei DSM 14684.</title>
        <authorList>
            <consortium name="US DOE Joint Genome Institute (JGI-PGF)"/>
            <person name="Lucas S."/>
            <person name="Copeland A."/>
            <person name="Lapidus A."/>
            <person name="Glavina del Rio T."/>
            <person name="Dalin E."/>
            <person name="Tice H."/>
            <person name="Bruce D."/>
            <person name="Goodwin L."/>
            <person name="Pitluck S."/>
            <person name="Kyrpides N."/>
            <person name="Mavromatis K."/>
            <person name="Ivanova N."/>
            <person name="Mikhailova N."/>
            <person name="Chertkov O."/>
            <person name="Brettin T."/>
            <person name="Detter J.C."/>
            <person name="Han C."/>
            <person name="Larimer F."/>
            <person name="Land M."/>
            <person name="Hauser L."/>
            <person name="Markowitz V."/>
            <person name="Cheng J.-F."/>
            <person name="Hugenholtz P."/>
            <person name="Woyke T."/>
            <person name="Wu D."/>
            <person name="Pukall R."/>
            <person name="Steenblock K."/>
            <person name="Schneider S."/>
            <person name="Klenk H.-P."/>
            <person name="Eisen J.A."/>
        </authorList>
    </citation>
    <scope>NUCLEOTIDE SEQUENCE [LARGE SCALE GENOMIC DNA]</scope>
    <source>
        <strain evidence="6">DSM 14684 / CIP 108061 / JCM 11494 / NBRC 100937 / ID131577</strain>
    </source>
</reference>
<dbReference type="InterPro" id="IPR029055">
    <property type="entry name" value="Ntn_hydrolases_N"/>
</dbReference>
<dbReference type="InterPro" id="IPR051792">
    <property type="entry name" value="GGT_bact"/>
</dbReference>
<dbReference type="STRING" id="469383.Cwoe_4666"/>
<keyword evidence="6" id="KW-1185">Reference proteome</keyword>
<dbReference type="Gene3D" id="3.60.20.40">
    <property type="match status" value="1"/>
</dbReference>
<evidence type="ECO:0000256" key="2">
    <source>
        <dbReference type="ARBA" id="ARBA00022679"/>
    </source>
</evidence>
<comment type="similarity">
    <text evidence="1">Belongs to the gamma-glutamyltransferase family.</text>
</comment>
<dbReference type="PANTHER" id="PTHR43199:SF1">
    <property type="entry name" value="GLUTATHIONE HYDROLASE PROENZYME"/>
    <property type="match status" value="1"/>
</dbReference>
<keyword evidence="3" id="KW-0378">Hydrolase</keyword>
<dbReference type="AlphaFoldDB" id="D3F9Y4"/>
<dbReference type="OrthoDB" id="9781342at2"/>
<dbReference type="KEGG" id="cwo:Cwoe_4666"/>
<dbReference type="EMBL" id="CP001854">
    <property type="protein sequence ID" value="ADB53079.1"/>
    <property type="molecule type" value="Genomic_DNA"/>
</dbReference>
<evidence type="ECO:0000256" key="1">
    <source>
        <dbReference type="ARBA" id="ARBA00009381"/>
    </source>
</evidence>
<dbReference type="HOGENOM" id="CLU_014813_0_3_11"/>
<evidence type="ECO:0000313" key="5">
    <source>
        <dbReference type="EMBL" id="ADB53079.1"/>
    </source>
</evidence>
<dbReference type="GO" id="GO:0016787">
    <property type="term" value="F:hydrolase activity"/>
    <property type="evidence" value="ECO:0007669"/>
    <property type="project" value="UniProtKB-KW"/>
</dbReference>
<keyword evidence="5" id="KW-0012">Acyltransferase</keyword>
<dbReference type="InterPro" id="IPR043137">
    <property type="entry name" value="GGT_ssub_C"/>
</dbReference>
<organism evidence="5 6">
    <name type="scientific">Conexibacter woesei (strain DSM 14684 / CCUG 47730 / CIP 108061 / JCM 11494 / NBRC 100937 / ID131577)</name>
    <dbReference type="NCBI Taxonomy" id="469383"/>
    <lineage>
        <taxon>Bacteria</taxon>
        <taxon>Bacillati</taxon>
        <taxon>Actinomycetota</taxon>
        <taxon>Thermoleophilia</taxon>
        <taxon>Solirubrobacterales</taxon>
        <taxon>Conexibacteraceae</taxon>
        <taxon>Conexibacter</taxon>
    </lineage>
</organism>
<evidence type="ECO:0000313" key="6">
    <source>
        <dbReference type="Proteomes" id="UP000008229"/>
    </source>
</evidence>
<dbReference type="SUPFAM" id="SSF56235">
    <property type="entry name" value="N-terminal nucleophile aminohydrolases (Ntn hydrolases)"/>
    <property type="match status" value="1"/>
</dbReference>
<dbReference type="PANTHER" id="PTHR43199">
    <property type="entry name" value="GLUTATHIONE HYDROLASE"/>
    <property type="match status" value="1"/>
</dbReference>
<proteinExistence type="inferred from homology"/>
<reference evidence="5 6" key="1">
    <citation type="journal article" date="2010" name="Stand. Genomic Sci.">
        <title>Complete genome sequence of Conexibacter woesei type strain (ID131577).</title>
        <authorList>
            <person name="Pukall R."/>
            <person name="Lapidus A."/>
            <person name="Glavina Del Rio T."/>
            <person name="Copeland A."/>
            <person name="Tice H."/>
            <person name="Cheng J.-F."/>
            <person name="Lucas S."/>
            <person name="Chen F."/>
            <person name="Nolan M."/>
            <person name="Bruce D."/>
            <person name="Goodwin L."/>
            <person name="Pitluck S."/>
            <person name="Mavromatis K."/>
            <person name="Ivanova N."/>
            <person name="Ovchinnikova G."/>
            <person name="Pati A."/>
            <person name="Chen A."/>
            <person name="Palaniappan K."/>
            <person name="Land M."/>
            <person name="Hauser L."/>
            <person name="Chang Y.-J."/>
            <person name="Jeffries C.D."/>
            <person name="Chain P."/>
            <person name="Meincke L."/>
            <person name="Sims D."/>
            <person name="Brettin T."/>
            <person name="Detter J.C."/>
            <person name="Rohde M."/>
            <person name="Goeker M."/>
            <person name="Bristow J."/>
            <person name="Eisen J.A."/>
            <person name="Markowitz V."/>
            <person name="Kyrpides N.C."/>
            <person name="Klenk H.-P."/>
            <person name="Hugenholtz P."/>
        </authorList>
    </citation>
    <scope>NUCLEOTIDE SEQUENCE [LARGE SCALE GENOMIC DNA]</scope>
    <source>
        <strain evidence="6">DSM 14684 / CIP 108061 / JCM 11494 / NBRC 100937 / ID131577</strain>
    </source>
</reference>
<dbReference type="PRINTS" id="PR01210">
    <property type="entry name" value="GGTRANSPTASE"/>
</dbReference>
<sequence length="503" mass="51465" precursor="true">MTTTTAGKDSSRGSRGVVAAGHPLSAAAGADALRDGGNAVDAALAAMLTSFAAEPLLTGLGAGGYMLVVPPHGSPQLLDFFVEVPGRGADHAARAELVPVSVSFGDAVQVFNAGAAAVGTYGMPRGICDAAERFGRLPLTELAAPAAALARDGVPLSAEQAYIVEILEGICRLTPECEEIFAPGGRLLREGDAVVQPELAATLELLAQEGARPFYEGEIAAAVTALLGEQGGLLTRADLAAYETVTRTPVRVAYRGREVVSNPPPSAGGTLIGYALALLERTCGSPSPEQLVTAMGAAQDERTPAFLDGLAQDGFLDRFLASRLGSTTHISVLDADGGACSVTCSNGEGAGLIAPGTGIHLNNMLGEQDLNPLGFHRFPPGRRLPSMMAPTVVLRDGRPELVLGSAGSNRIRSAILQTIVAVVDHGLAADAAVQAPRLHYEDGIVYAEPGAETAALEAAGRTIARFRARNLFFGGVQAVERDAETGVLSGGGDPRRGGAAVIA</sequence>